<dbReference type="SUPFAM" id="SSF52467">
    <property type="entry name" value="DHS-like NAD/FAD-binding domain"/>
    <property type="match status" value="1"/>
</dbReference>
<reference evidence="4 5" key="1">
    <citation type="submission" date="2018-06" db="EMBL/GenBank/DDBJ databases">
        <authorList>
            <consortium name="Pathogen Informatics"/>
            <person name="Doyle S."/>
        </authorList>
    </citation>
    <scope>NUCLEOTIDE SEQUENCE [LARGE SCALE GENOMIC DNA]</scope>
    <source>
        <strain evidence="4 5">NCTC12020</strain>
    </source>
</reference>
<keyword evidence="1" id="KW-0520">NAD</keyword>
<name>A0A380NI74_9FIRM</name>
<organism evidence="4 5">
    <name type="scientific">Veillonella criceti</name>
    <dbReference type="NCBI Taxonomy" id="103891"/>
    <lineage>
        <taxon>Bacteria</taxon>
        <taxon>Bacillati</taxon>
        <taxon>Bacillota</taxon>
        <taxon>Negativicutes</taxon>
        <taxon>Veillonellales</taxon>
        <taxon>Veillonellaceae</taxon>
        <taxon>Veillonella</taxon>
    </lineage>
</organism>
<dbReference type="PROSITE" id="PS50305">
    <property type="entry name" value="SIRTUIN"/>
    <property type="match status" value="1"/>
</dbReference>
<dbReference type="AlphaFoldDB" id="A0A380NI74"/>
<gene>
    <name evidence="4" type="ORF">NCTC12020_00650</name>
</gene>
<dbReference type="EMBL" id="UHIO01000001">
    <property type="protein sequence ID" value="SUP41720.1"/>
    <property type="molecule type" value="Genomic_DNA"/>
</dbReference>
<dbReference type="InterPro" id="IPR026590">
    <property type="entry name" value="Ssirtuin_cat_dom"/>
</dbReference>
<proteinExistence type="predicted"/>
<dbReference type="Proteomes" id="UP000255367">
    <property type="component" value="Unassembled WGS sequence"/>
</dbReference>
<dbReference type="OrthoDB" id="394960at2"/>
<keyword evidence="5" id="KW-1185">Reference proteome</keyword>
<sequence>MKHLYKERPNGYQESIKKGLSAVRYFSRNMSFGTGSKEERISRLKNEIQTADVIVIGAGAGLSTAAGLTYSGARFDSYFFDFARKYGVRDIYSGGFYPFPDQETRWAWWARHIYYNRYIDAPKPVYQELLSLVADKDYFVITTNVDHQFQRAGFDKKRLFYTQGDYGLFQSVDPSNRKTYDNEEWVIKAMGAQGFVKDANDVFKVPEDGNITMRIATELIPKCPDDGSDVTTNLRVDDSFVEDEGWYRASAAYADFLLKAENLHVLYLELGVGANTPVIVKYPFWQMTLANEKAVYVCINYGEAFCPSEIANRSICIDGDIGDVFMKMK</sequence>
<evidence type="ECO:0000256" key="1">
    <source>
        <dbReference type="ARBA" id="ARBA00023027"/>
    </source>
</evidence>
<evidence type="ECO:0000313" key="4">
    <source>
        <dbReference type="EMBL" id="SUP41720.1"/>
    </source>
</evidence>
<dbReference type="InterPro" id="IPR029035">
    <property type="entry name" value="DHS-like_NAD/FAD-binding_dom"/>
</dbReference>
<accession>A0A380NI74</accession>
<dbReference type="RefSeq" id="WP_115311074.1">
    <property type="nucleotide sequence ID" value="NZ_UHIO01000001.1"/>
</dbReference>
<protein>
    <recommendedName>
        <fullName evidence="3">Deacetylase sirtuin-type domain-containing protein</fullName>
    </recommendedName>
</protein>
<evidence type="ECO:0000259" key="3">
    <source>
        <dbReference type="PROSITE" id="PS50305"/>
    </source>
</evidence>
<feature type="domain" description="Deacetylase sirtuin-type" evidence="3">
    <location>
        <begin position="34"/>
        <end position="329"/>
    </location>
</feature>
<dbReference type="Gene3D" id="3.40.50.1220">
    <property type="entry name" value="TPP-binding domain"/>
    <property type="match status" value="1"/>
</dbReference>
<evidence type="ECO:0000313" key="5">
    <source>
        <dbReference type="Proteomes" id="UP000255367"/>
    </source>
</evidence>
<comment type="caution">
    <text evidence="2">Lacks conserved residue(s) required for the propagation of feature annotation.</text>
</comment>
<evidence type="ECO:0000256" key="2">
    <source>
        <dbReference type="PROSITE-ProRule" id="PRU00236"/>
    </source>
</evidence>